<feature type="transmembrane region" description="Helical" evidence="2">
    <location>
        <begin position="20"/>
        <end position="39"/>
    </location>
</feature>
<keyword evidence="4" id="KW-1185">Reference proteome</keyword>
<comment type="caution">
    <text evidence="3">The sequence shown here is derived from an EMBL/GenBank/DDBJ whole genome shotgun (WGS) entry which is preliminary data.</text>
</comment>
<organism evidence="3 4">
    <name type="scientific">Streptomyces hiroshimensis</name>
    <dbReference type="NCBI Taxonomy" id="66424"/>
    <lineage>
        <taxon>Bacteria</taxon>
        <taxon>Bacillati</taxon>
        <taxon>Actinomycetota</taxon>
        <taxon>Actinomycetes</taxon>
        <taxon>Kitasatosporales</taxon>
        <taxon>Streptomycetaceae</taxon>
        <taxon>Streptomyces</taxon>
    </lineage>
</organism>
<evidence type="ECO:0000256" key="1">
    <source>
        <dbReference type="SAM" id="MobiDB-lite"/>
    </source>
</evidence>
<keyword evidence="2" id="KW-0812">Transmembrane</keyword>
<sequence>MPVTPGPADPLPPWWKGWPGLAALVLALALLAGGAFWLLGTGGEEDRCADDVPGLVWAGSGRDRECVGVVNETAYAFDPRLKDVTEKIAAENRRVRDQWEKPVAVTTPVPYVKIGLLTPMTASDSSVLPIEEIKSSLEGAYAAQCRANACPSLSAVNATGVHGRTPQIQLVLASEGRNQLHWRPVVGRLADMTGGDHPLVAVAGMGVSVPETQSAADELAQRKIPAIGAVLTATNVNSERLFKVSPSNTDYAKALRQRLDRLPAEQRRGYLVFDSRDDNYVRTMRKAYDDVFADYIDKRRVSFVGTTGPRTEGVPSLFFNAFNNICLTKSELVFYAGRGRDLADLVRSLSSRSQCGHDKPITIVTGSQGAVQQANDVMGLLKDSRITILQASATSTEQWIKGIEAPGGFKPFLQSFRDLKFPDSELTDGYAVMHHDSVLTAVWALRMVTGQTGRETPTVQDVFNQLTNLHDAAVVPAASGDLSFDDASGGWPHNKPVPIIQAPGGSPGPGPLYKTP</sequence>
<dbReference type="Proteomes" id="UP000659223">
    <property type="component" value="Unassembled WGS sequence"/>
</dbReference>
<evidence type="ECO:0000313" key="4">
    <source>
        <dbReference type="Proteomes" id="UP000659223"/>
    </source>
</evidence>
<dbReference type="EMBL" id="BMUT01000007">
    <property type="protein sequence ID" value="GGX87829.1"/>
    <property type="molecule type" value="Genomic_DNA"/>
</dbReference>
<reference evidence="4" key="1">
    <citation type="journal article" date="2019" name="Int. J. Syst. Evol. Microbiol.">
        <title>The Global Catalogue of Microorganisms (GCM) 10K type strain sequencing project: providing services to taxonomists for standard genome sequencing and annotation.</title>
        <authorList>
            <consortium name="The Broad Institute Genomics Platform"/>
            <consortium name="The Broad Institute Genome Sequencing Center for Infectious Disease"/>
            <person name="Wu L."/>
            <person name="Ma J."/>
        </authorList>
    </citation>
    <scope>NUCLEOTIDE SEQUENCE [LARGE SCALE GENOMIC DNA]</scope>
    <source>
        <strain evidence="4">JCM 4586</strain>
    </source>
</reference>
<evidence type="ECO:0000256" key="2">
    <source>
        <dbReference type="SAM" id="Phobius"/>
    </source>
</evidence>
<dbReference type="RefSeq" id="WP_190022781.1">
    <property type="nucleotide sequence ID" value="NZ_BMUT01000007.1"/>
</dbReference>
<dbReference type="SUPFAM" id="SSF53822">
    <property type="entry name" value="Periplasmic binding protein-like I"/>
    <property type="match status" value="1"/>
</dbReference>
<keyword evidence="2" id="KW-0472">Membrane</keyword>
<evidence type="ECO:0008006" key="5">
    <source>
        <dbReference type="Google" id="ProtNLM"/>
    </source>
</evidence>
<proteinExistence type="predicted"/>
<gene>
    <name evidence="3" type="ORF">GCM10010324_36910</name>
</gene>
<feature type="region of interest" description="Disordered" evidence="1">
    <location>
        <begin position="493"/>
        <end position="516"/>
    </location>
</feature>
<protein>
    <recommendedName>
        <fullName evidence="5">ABC transporter substrate-binding protein</fullName>
    </recommendedName>
</protein>
<keyword evidence="2" id="KW-1133">Transmembrane helix</keyword>
<accession>A0ABQ2YLP1</accession>
<dbReference type="Gene3D" id="3.40.50.2300">
    <property type="match status" value="2"/>
</dbReference>
<evidence type="ECO:0000313" key="3">
    <source>
        <dbReference type="EMBL" id="GGX87829.1"/>
    </source>
</evidence>
<dbReference type="InterPro" id="IPR028082">
    <property type="entry name" value="Peripla_BP_I"/>
</dbReference>
<name>A0ABQ2YLP1_9ACTN</name>